<dbReference type="SMART" id="SM00231">
    <property type="entry name" value="FA58C"/>
    <property type="match status" value="2"/>
</dbReference>
<organism evidence="3">
    <name type="scientific">Capitella teleta</name>
    <name type="common">Polychaete worm</name>
    <dbReference type="NCBI Taxonomy" id="283909"/>
    <lineage>
        <taxon>Eukaryota</taxon>
        <taxon>Metazoa</taxon>
        <taxon>Spiralia</taxon>
        <taxon>Lophotrochozoa</taxon>
        <taxon>Annelida</taxon>
        <taxon>Polychaeta</taxon>
        <taxon>Sedentaria</taxon>
        <taxon>Scolecida</taxon>
        <taxon>Capitellidae</taxon>
        <taxon>Capitella</taxon>
    </lineage>
</organism>
<feature type="domain" description="F5/8 type C" evidence="2">
    <location>
        <begin position="140"/>
        <end position="299"/>
    </location>
</feature>
<feature type="region of interest" description="Disordered" evidence="1">
    <location>
        <begin position="1"/>
        <end position="27"/>
    </location>
</feature>
<feature type="domain" description="F5/8 type C" evidence="2">
    <location>
        <begin position="304"/>
        <end position="364"/>
    </location>
</feature>
<evidence type="ECO:0000259" key="2">
    <source>
        <dbReference type="PROSITE" id="PS50022"/>
    </source>
</evidence>
<evidence type="ECO:0000313" key="4">
    <source>
        <dbReference type="EnsemblMetazoa" id="CapteP217355"/>
    </source>
</evidence>
<sequence length="453" mass="51583">MDWAFYATSNMEGSSANKSRLNSTSANGGGGWTSVVDDVNSNIAFTFNAIMNVTVIATQGHAEREEWVTKFAVSYKQRYEDEFEWISDDQGDIMEFDGNIDRIGIVKNTLKESGILANVIRVHPKEYHQRSSIRVELFGCLQFRFSEREALVSGDAYVPDSRMTASSVYDEYTGPERARIDSMREGEYRGAWSPVANEVGQWIQVQFDDFMTVQTVTTKGRTEEADEWVTSYELHSSLDGVTWMPYMEPFGTVKVFSGNVDTDTPVENLLTAPIKAKYFRVYPKSWHIYICLRIEFHGWHYSDCSEEELISGVDHYLSDGRLNASSQLDDFHGANRSRLHETTSGGMSGGWVPLTMDDQQWIQIFEGNLNSSHVRKRYFMEGFIARAIRLHPTAWTGSIAIRWEVLGCPELVYYTVKELLFKVQDPAKISDVLLTMKKIATSRMLSLVMYQVA</sequence>
<dbReference type="HOGENOM" id="CLU_028140_0_0_1"/>
<protein>
    <recommendedName>
        <fullName evidence="2">F5/8 type C domain-containing protein</fullName>
    </recommendedName>
</protein>
<dbReference type="InterPro" id="IPR008979">
    <property type="entry name" value="Galactose-bd-like_sf"/>
</dbReference>
<dbReference type="PANTHER" id="PTHR24543">
    <property type="entry name" value="MULTICOPPER OXIDASE-RELATED"/>
    <property type="match status" value="1"/>
</dbReference>
<dbReference type="CDD" id="cd00057">
    <property type="entry name" value="FA58C"/>
    <property type="match status" value="1"/>
</dbReference>
<dbReference type="PANTHER" id="PTHR24543:SF325">
    <property type="entry name" value="F5_8 TYPE C DOMAIN-CONTAINING PROTEIN"/>
    <property type="match status" value="1"/>
</dbReference>
<reference evidence="5" key="1">
    <citation type="submission" date="2012-12" db="EMBL/GenBank/DDBJ databases">
        <authorList>
            <person name="Hellsten U."/>
            <person name="Grimwood J."/>
            <person name="Chapman J.A."/>
            <person name="Shapiro H."/>
            <person name="Aerts A."/>
            <person name="Otillar R.P."/>
            <person name="Terry A.Y."/>
            <person name="Boore J.L."/>
            <person name="Simakov O."/>
            <person name="Marletaz F."/>
            <person name="Cho S.-J."/>
            <person name="Edsinger-Gonzales E."/>
            <person name="Havlak P."/>
            <person name="Kuo D.-H."/>
            <person name="Larsson T."/>
            <person name="Lv J."/>
            <person name="Arendt D."/>
            <person name="Savage R."/>
            <person name="Osoegawa K."/>
            <person name="de Jong P."/>
            <person name="Lindberg D.R."/>
            <person name="Seaver E.C."/>
            <person name="Weisblat D.A."/>
            <person name="Putnam N.H."/>
            <person name="Grigoriev I.V."/>
            <person name="Rokhsar D.S."/>
        </authorList>
    </citation>
    <scope>NUCLEOTIDE SEQUENCE</scope>
    <source>
        <strain evidence="5">I ESC-2004</strain>
    </source>
</reference>
<dbReference type="Proteomes" id="UP000014760">
    <property type="component" value="Unassembled WGS sequence"/>
</dbReference>
<feature type="domain" description="F5/8 type C" evidence="2">
    <location>
        <begin position="1"/>
        <end position="139"/>
    </location>
</feature>
<reference evidence="3 5" key="2">
    <citation type="journal article" date="2013" name="Nature">
        <title>Insights into bilaterian evolution from three spiralian genomes.</title>
        <authorList>
            <person name="Simakov O."/>
            <person name="Marletaz F."/>
            <person name="Cho S.J."/>
            <person name="Edsinger-Gonzales E."/>
            <person name="Havlak P."/>
            <person name="Hellsten U."/>
            <person name="Kuo D.H."/>
            <person name="Larsson T."/>
            <person name="Lv J."/>
            <person name="Arendt D."/>
            <person name="Savage R."/>
            <person name="Osoegawa K."/>
            <person name="de Jong P."/>
            <person name="Grimwood J."/>
            <person name="Chapman J.A."/>
            <person name="Shapiro H."/>
            <person name="Aerts A."/>
            <person name="Otillar R.P."/>
            <person name="Terry A.Y."/>
            <person name="Boore J.L."/>
            <person name="Grigoriev I.V."/>
            <person name="Lindberg D.R."/>
            <person name="Seaver E.C."/>
            <person name="Weisblat D.A."/>
            <person name="Putnam N.H."/>
            <person name="Rokhsar D.S."/>
        </authorList>
    </citation>
    <scope>NUCLEOTIDE SEQUENCE</scope>
    <source>
        <strain evidence="3 5">I ESC-2004</strain>
    </source>
</reference>
<dbReference type="EnsemblMetazoa" id="CapteT217355">
    <property type="protein sequence ID" value="CapteP217355"/>
    <property type="gene ID" value="CapteG217355"/>
</dbReference>
<dbReference type="OMA" id="LENTHTY"/>
<reference evidence="4" key="3">
    <citation type="submission" date="2015-06" db="UniProtKB">
        <authorList>
            <consortium name="EnsemblMetazoa"/>
        </authorList>
    </citation>
    <scope>IDENTIFICATION</scope>
</reference>
<dbReference type="EMBL" id="AMQN01021079">
    <property type="status" value="NOT_ANNOTATED_CDS"/>
    <property type="molecule type" value="Genomic_DNA"/>
</dbReference>
<dbReference type="STRING" id="283909.R7UU03"/>
<dbReference type="FunFam" id="2.60.120.260:FF:000016">
    <property type="entry name" value="Contactin-associated protein-like 4 isoform 1"/>
    <property type="match status" value="1"/>
</dbReference>
<evidence type="ECO:0000313" key="5">
    <source>
        <dbReference type="Proteomes" id="UP000014760"/>
    </source>
</evidence>
<name>R7UU03_CAPTE</name>
<dbReference type="Gene3D" id="2.60.120.260">
    <property type="entry name" value="Galactose-binding domain-like"/>
    <property type="match status" value="4"/>
</dbReference>
<dbReference type="OrthoDB" id="10028859at2759"/>
<dbReference type="PROSITE" id="PS50022">
    <property type="entry name" value="FA58C_3"/>
    <property type="match status" value="3"/>
</dbReference>
<gene>
    <name evidence="3" type="ORF">CAPTEDRAFT_217355</name>
</gene>
<evidence type="ECO:0000256" key="1">
    <source>
        <dbReference type="SAM" id="MobiDB-lite"/>
    </source>
</evidence>
<proteinExistence type="predicted"/>
<dbReference type="AlphaFoldDB" id="R7UU03"/>
<dbReference type="EMBL" id="KB298100">
    <property type="protein sequence ID" value="ELU09618.1"/>
    <property type="molecule type" value="Genomic_DNA"/>
</dbReference>
<evidence type="ECO:0000313" key="3">
    <source>
        <dbReference type="EMBL" id="ELU09618.1"/>
    </source>
</evidence>
<feature type="compositionally biased region" description="Polar residues" evidence="1">
    <location>
        <begin position="7"/>
        <end position="26"/>
    </location>
</feature>
<dbReference type="InterPro" id="IPR000421">
    <property type="entry name" value="FA58C"/>
</dbReference>
<dbReference type="Pfam" id="PF00754">
    <property type="entry name" value="F5_F8_type_C"/>
    <property type="match status" value="2"/>
</dbReference>
<dbReference type="SUPFAM" id="SSF49785">
    <property type="entry name" value="Galactose-binding domain-like"/>
    <property type="match status" value="3"/>
</dbReference>
<accession>R7UU03</accession>
<keyword evidence="5" id="KW-1185">Reference proteome</keyword>